<reference evidence="1" key="1">
    <citation type="submission" date="2018-02" db="EMBL/GenBank/DDBJ databases">
        <title>Rhizophora mucronata_Transcriptome.</title>
        <authorList>
            <person name="Meera S.P."/>
            <person name="Sreeshan A."/>
            <person name="Augustine A."/>
        </authorList>
    </citation>
    <scope>NUCLEOTIDE SEQUENCE</scope>
    <source>
        <tissue evidence="1">Leaf</tissue>
    </source>
</reference>
<organism evidence="1">
    <name type="scientific">Rhizophora mucronata</name>
    <name type="common">Asiatic mangrove</name>
    <dbReference type="NCBI Taxonomy" id="61149"/>
    <lineage>
        <taxon>Eukaryota</taxon>
        <taxon>Viridiplantae</taxon>
        <taxon>Streptophyta</taxon>
        <taxon>Embryophyta</taxon>
        <taxon>Tracheophyta</taxon>
        <taxon>Spermatophyta</taxon>
        <taxon>Magnoliopsida</taxon>
        <taxon>eudicotyledons</taxon>
        <taxon>Gunneridae</taxon>
        <taxon>Pentapetalae</taxon>
        <taxon>rosids</taxon>
        <taxon>fabids</taxon>
        <taxon>Malpighiales</taxon>
        <taxon>Rhizophoraceae</taxon>
        <taxon>Rhizophora</taxon>
    </lineage>
</organism>
<name>A0A2P2MYP3_RHIMU</name>
<dbReference type="EMBL" id="GGEC01054862">
    <property type="protein sequence ID" value="MBX35346.1"/>
    <property type="molecule type" value="Transcribed_RNA"/>
</dbReference>
<evidence type="ECO:0000313" key="1">
    <source>
        <dbReference type="EMBL" id="MBX35346.1"/>
    </source>
</evidence>
<sequence length="83" mass="9409">MVSIRSWVDRLPIMFGISPPNWFPEAPNTCRLVQLSKELRKSKSPICPFPKMLSSKLSLYKLCKLPRFLGTAPVRPFSAKSST</sequence>
<accession>A0A2P2MYP3</accession>
<dbReference type="AlphaFoldDB" id="A0A2P2MYP3"/>
<protein>
    <submittedName>
        <fullName evidence="1">Uncharacterized protein</fullName>
    </submittedName>
</protein>
<proteinExistence type="predicted"/>